<comment type="similarity">
    <text evidence="1">Belongs to the ROK (NagC/XylR) family.</text>
</comment>
<dbReference type="Pfam" id="PF00480">
    <property type="entry name" value="ROK"/>
    <property type="match status" value="2"/>
</dbReference>
<organism evidence="2 3">
    <name type="scientific">Roseimaritima ulvae</name>
    <dbReference type="NCBI Taxonomy" id="980254"/>
    <lineage>
        <taxon>Bacteria</taxon>
        <taxon>Pseudomonadati</taxon>
        <taxon>Planctomycetota</taxon>
        <taxon>Planctomycetia</taxon>
        <taxon>Pirellulales</taxon>
        <taxon>Pirellulaceae</taxon>
        <taxon>Roseimaritima</taxon>
    </lineage>
</organism>
<keyword evidence="2" id="KW-0808">Transferase</keyword>
<gene>
    <name evidence="2" type="ORF">UC8_27400</name>
</gene>
<dbReference type="KEGG" id="rul:UC8_27400"/>
<keyword evidence="3" id="KW-1185">Reference proteome</keyword>
<dbReference type="EMBL" id="CP042914">
    <property type="protein sequence ID" value="QEG40723.1"/>
    <property type="molecule type" value="Genomic_DNA"/>
</dbReference>
<dbReference type="InterPro" id="IPR000600">
    <property type="entry name" value="ROK"/>
</dbReference>
<evidence type="ECO:0000313" key="3">
    <source>
        <dbReference type="Proteomes" id="UP000325286"/>
    </source>
</evidence>
<dbReference type="Gene3D" id="3.30.420.40">
    <property type="match status" value="2"/>
</dbReference>
<dbReference type="Proteomes" id="UP000325286">
    <property type="component" value="Chromosome"/>
</dbReference>
<dbReference type="RefSeq" id="WP_148080294.1">
    <property type="nucleotide sequence ID" value="NZ_CP042914.1"/>
</dbReference>
<sequence>MHYFIGVDVGGTTSTIAVGSEQRDVLYVSDQFETRSAAGPAATVQDIVDQILNFLQHQGHDLRDVASVALATPGPATRDGVLLKTPNLDPRLWNRCPIRKMLETALGQNLRNRASPPDSDAPSGPIAVRYIGDGQAAAFGEYAIRKRLLQWPEIWSNPHADTRPHFDPQTLDSLFLIAVGTGLGGGEVQNGRVAIGREGRAGHAGHMFLPYDAFRYAPDREFRVGNAVSTVESAVSLTALTHQLEHRLSLPEWSDHPLRSAPGTFKDRAKQLRELAAQGDPLASELFDDQARATGIALLQINYLGDFDLLVIGGGVCDLATDTRRRYLQIAQAAYLEHALDGFRNLEGFAFSICGDQASVIGALAHSYGPGLGAPSATATVATNT</sequence>
<name>A0A5B9R319_9BACT</name>
<dbReference type="OrthoDB" id="241306at2"/>
<dbReference type="InterPro" id="IPR043129">
    <property type="entry name" value="ATPase_NBD"/>
</dbReference>
<keyword evidence="2" id="KW-0418">Kinase</keyword>
<accession>A0A5B9R319</accession>
<dbReference type="AlphaFoldDB" id="A0A5B9R319"/>
<dbReference type="SUPFAM" id="SSF53067">
    <property type="entry name" value="Actin-like ATPase domain"/>
    <property type="match status" value="1"/>
</dbReference>
<dbReference type="PANTHER" id="PTHR18964:SF149">
    <property type="entry name" value="BIFUNCTIONAL UDP-N-ACETYLGLUCOSAMINE 2-EPIMERASE_N-ACETYLMANNOSAMINE KINASE"/>
    <property type="match status" value="1"/>
</dbReference>
<protein>
    <submittedName>
        <fullName evidence="2">N-acetylmannosamine kinase</fullName>
    </submittedName>
</protein>
<dbReference type="PANTHER" id="PTHR18964">
    <property type="entry name" value="ROK (REPRESSOR, ORF, KINASE) FAMILY"/>
    <property type="match status" value="1"/>
</dbReference>
<evidence type="ECO:0000313" key="2">
    <source>
        <dbReference type="EMBL" id="QEG40723.1"/>
    </source>
</evidence>
<reference evidence="2 3" key="1">
    <citation type="submission" date="2019-08" db="EMBL/GenBank/DDBJ databases">
        <title>Deep-cultivation of Planctomycetes and their phenomic and genomic characterization uncovers novel biology.</title>
        <authorList>
            <person name="Wiegand S."/>
            <person name="Jogler M."/>
            <person name="Boedeker C."/>
            <person name="Pinto D."/>
            <person name="Vollmers J."/>
            <person name="Rivas-Marin E."/>
            <person name="Kohn T."/>
            <person name="Peeters S.H."/>
            <person name="Heuer A."/>
            <person name="Rast P."/>
            <person name="Oberbeckmann S."/>
            <person name="Bunk B."/>
            <person name="Jeske O."/>
            <person name="Meyerdierks A."/>
            <person name="Storesund J.E."/>
            <person name="Kallscheuer N."/>
            <person name="Luecker S."/>
            <person name="Lage O.M."/>
            <person name="Pohl T."/>
            <person name="Merkel B.J."/>
            <person name="Hornburger P."/>
            <person name="Mueller R.-W."/>
            <person name="Bruemmer F."/>
            <person name="Labrenz M."/>
            <person name="Spormann A.M."/>
            <person name="Op den Camp H."/>
            <person name="Overmann J."/>
            <person name="Amann R."/>
            <person name="Jetten M.S.M."/>
            <person name="Mascher T."/>
            <person name="Medema M.H."/>
            <person name="Devos D.P."/>
            <person name="Kaster A.-K."/>
            <person name="Ovreas L."/>
            <person name="Rohde M."/>
            <person name="Galperin M.Y."/>
            <person name="Jogler C."/>
        </authorList>
    </citation>
    <scope>NUCLEOTIDE SEQUENCE [LARGE SCALE GENOMIC DNA]</scope>
    <source>
        <strain evidence="2 3">UC8</strain>
    </source>
</reference>
<dbReference type="GO" id="GO:0016301">
    <property type="term" value="F:kinase activity"/>
    <property type="evidence" value="ECO:0007669"/>
    <property type="project" value="UniProtKB-KW"/>
</dbReference>
<proteinExistence type="inferred from homology"/>
<evidence type="ECO:0000256" key="1">
    <source>
        <dbReference type="ARBA" id="ARBA00006479"/>
    </source>
</evidence>